<keyword evidence="2" id="KW-1185">Reference proteome</keyword>
<dbReference type="EMBL" id="CP040896">
    <property type="protein sequence ID" value="QDA60359.1"/>
    <property type="molecule type" value="Genomic_DNA"/>
</dbReference>
<sequence length="158" mass="17475">MKPLYLLLILIGRLTLCLMPVQAQKSIAALTDENQAAVRPKKPLSQAIDGRALYTYVERMPVYKNGGRAGLRAFLNKNFQDLPLAGSTSLAVSFVVDKYGKARNPEFFSESVTVPTSFEQKLTRVFEQIGDFQPGIQHGDPVDVRLIVPITKPAQASR</sequence>
<evidence type="ECO:0000313" key="1">
    <source>
        <dbReference type="EMBL" id="QDA60359.1"/>
    </source>
</evidence>
<organism evidence="1 2">
    <name type="scientific">Hymenobacter jejuensis</name>
    <dbReference type="NCBI Taxonomy" id="2502781"/>
    <lineage>
        <taxon>Bacteria</taxon>
        <taxon>Pseudomonadati</taxon>
        <taxon>Bacteroidota</taxon>
        <taxon>Cytophagia</taxon>
        <taxon>Cytophagales</taxon>
        <taxon>Hymenobacteraceae</taxon>
        <taxon>Hymenobacter</taxon>
    </lineage>
</organism>
<reference evidence="1 2" key="1">
    <citation type="submission" date="2019-06" db="EMBL/GenBank/DDBJ databases">
        <authorList>
            <person name="Srinivasan S."/>
        </authorList>
    </citation>
    <scope>NUCLEOTIDE SEQUENCE [LARGE SCALE GENOMIC DNA]</scope>
    <source>
        <strain evidence="1 2">17J68-5</strain>
    </source>
</reference>
<evidence type="ECO:0000313" key="2">
    <source>
        <dbReference type="Proteomes" id="UP000305398"/>
    </source>
</evidence>
<dbReference type="AlphaFoldDB" id="A0A5B7ZZW8"/>
<evidence type="ECO:0008006" key="3">
    <source>
        <dbReference type="Google" id="ProtNLM"/>
    </source>
</evidence>
<name>A0A5B7ZZW8_9BACT</name>
<dbReference type="KEGG" id="hyj:FHG12_09675"/>
<proteinExistence type="predicted"/>
<protein>
    <recommendedName>
        <fullName evidence="3">TonB C-terminal domain-containing protein</fullName>
    </recommendedName>
</protein>
<gene>
    <name evidence="1" type="ORF">FHG12_09675</name>
</gene>
<dbReference type="Proteomes" id="UP000305398">
    <property type="component" value="Chromosome"/>
</dbReference>
<accession>A0A5B7ZZW8</accession>
<dbReference type="Gene3D" id="3.30.1150.10">
    <property type="match status" value="1"/>
</dbReference>
<dbReference type="OrthoDB" id="885210at2"/>